<sequence length="636" mass="73358">MNTTIANENTLIIKNSLQNSISGSFNSKNHIKCDNLSSARYTESLPIIKTDNEETTLIRSNLSRFPDIMDITNMIDENLDETNSRTKSMSSSEQENINELEDTKDLLQWNDALKKYEQKQEKIENSQEDEKVNNTPVLPTCLPSIEAIHVNVQEFKPISIDDPILLSLRNLFIRSFDEYYKQIEAQLNLKSDKTLNEWLDETFNDEKNSILSGTYRCFILCSDEYQDSKENVLGFLTLKDEGEGSIYIAQVAVRLDIKRRGYGVQLLQHLRKIYPPNTHYWGLCRRANRPALQFYLKNGAKFMNDDDVATKYGYDPTLYAGFEFLDTVSVIIPQLKTMVKIESDVNNSDQQLSTTPKSVDQENQNSSHVQFRTNIKSGSQSAHASSKHRSSIDYQQSNRNITTAHGVRSHQNHTSSIPIINHTKEENNTSSKIRRPNLRTFVSKSTLQEFRQYPERFLSKTNRYLPLLRHQTMKIESNECNTKQEKQRKESSSSISLDLSNESDLTHDDQPLSLIEEIDTKKSEIDLHMSSSINHNRKQSKEVNTLNKTDLMKTIHDDKSERKLALLRLRDREYNHLQTLIHSNRIEHIVRPLSSMKTFENQQQTTNLNDILYSMNSLCSSNIIDKNLSKLGIVIS</sequence>
<feature type="coiled-coil region" evidence="1">
    <location>
        <begin position="106"/>
        <end position="133"/>
    </location>
</feature>
<comment type="caution">
    <text evidence="4">The sequence shown here is derived from an EMBL/GenBank/DDBJ whole genome shotgun (WGS) entry which is preliminary data.</text>
</comment>
<feature type="region of interest" description="Disordered" evidence="2">
    <location>
        <begin position="346"/>
        <end position="431"/>
    </location>
</feature>
<keyword evidence="1" id="KW-0175">Coiled coil</keyword>
<evidence type="ECO:0000313" key="4">
    <source>
        <dbReference type="EMBL" id="CAF0964661.1"/>
    </source>
</evidence>
<dbReference type="Proteomes" id="UP000663864">
    <property type="component" value="Unassembled WGS sequence"/>
</dbReference>
<dbReference type="GO" id="GO:0016747">
    <property type="term" value="F:acyltransferase activity, transferring groups other than amino-acyl groups"/>
    <property type="evidence" value="ECO:0007669"/>
    <property type="project" value="InterPro"/>
</dbReference>
<evidence type="ECO:0000259" key="3">
    <source>
        <dbReference type="PROSITE" id="PS51186"/>
    </source>
</evidence>
<feature type="compositionally biased region" description="Low complexity" evidence="2">
    <location>
        <begin position="492"/>
        <end position="503"/>
    </location>
</feature>
<evidence type="ECO:0000256" key="2">
    <source>
        <dbReference type="SAM" id="MobiDB-lite"/>
    </source>
</evidence>
<evidence type="ECO:0000256" key="1">
    <source>
        <dbReference type="SAM" id="Coils"/>
    </source>
</evidence>
<name>A0A814E4W9_9BILA</name>
<proteinExistence type="predicted"/>
<dbReference type="PROSITE" id="PS51186">
    <property type="entry name" value="GNAT"/>
    <property type="match status" value="1"/>
</dbReference>
<dbReference type="Gene3D" id="3.40.630.30">
    <property type="match status" value="1"/>
</dbReference>
<reference evidence="4" key="1">
    <citation type="submission" date="2021-02" db="EMBL/GenBank/DDBJ databases">
        <authorList>
            <person name="Nowell W R."/>
        </authorList>
    </citation>
    <scope>NUCLEOTIDE SEQUENCE</scope>
</reference>
<dbReference type="InterPro" id="IPR016181">
    <property type="entry name" value="Acyl_CoA_acyltransferase"/>
</dbReference>
<organism evidence="4 5">
    <name type="scientific">Rotaria sordida</name>
    <dbReference type="NCBI Taxonomy" id="392033"/>
    <lineage>
        <taxon>Eukaryota</taxon>
        <taxon>Metazoa</taxon>
        <taxon>Spiralia</taxon>
        <taxon>Gnathifera</taxon>
        <taxon>Rotifera</taxon>
        <taxon>Eurotatoria</taxon>
        <taxon>Bdelloidea</taxon>
        <taxon>Philodinida</taxon>
        <taxon>Philodinidae</taxon>
        <taxon>Rotaria</taxon>
    </lineage>
</organism>
<evidence type="ECO:0000313" key="5">
    <source>
        <dbReference type="Proteomes" id="UP000663864"/>
    </source>
</evidence>
<dbReference type="Pfam" id="PF00583">
    <property type="entry name" value="Acetyltransf_1"/>
    <property type="match status" value="1"/>
</dbReference>
<dbReference type="AlphaFoldDB" id="A0A814E4W9"/>
<gene>
    <name evidence="4" type="ORF">ZHD862_LOCUS10683</name>
</gene>
<dbReference type="SUPFAM" id="SSF55729">
    <property type="entry name" value="Acyl-CoA N-acyltransferases (Nat)"/>
    <property type="match status" value="1"/>
</dbReference>
<feature type="domain" description="N-acetyltransferase" evidence="3">
    <location>
        <begin position="166"/>
        <end position="325"/>
    </location>
</feature>
<feature type="region of interest" description="Disordered" evidence="2">
    <location>
        <begin position="476"/>
        <end position="506"/>
    </location>
</feature>
<feature type="compositionally biased region" description="Polar residues" evidence="2">
    <location>
        <begin position="392"/>
        <end position="403"/>
    </location>
</feature>
<dbReference type="EMBL" id="CAJNOT010000387">
    <property type="protein sequence ID" value="CAF0964661.1"/>
    <property type="molecule type" value="Genomic_DNA"/>
</dbReference>
<feature type="compositionally biased region" description="Polar residues" evidence="2">
    <location>
        <begin position="346"/>
        <end position="384"/>
    </location>
</feature>
<dbReference type="InterPro" id="IPR000182">
    <property type="entry name" value="GNAT_dom"/>
</dbReference>
<feature type="compositionally biased region" description="Basic and acidic residues" evidence="2">
    <location>
        <begin position="482"/>
        <end position="491"/>
    </location>
</feature>
<protein>
    <recommendedName>
        <fullName evidence="3">N-acetyltransferase domain-containing protein</fullName>
    </recommendedName>
</protein>
<accession>A0A814E4W9</accession>